<proteinExistence type="predicted"/>
<protein>
    <submittedName>
        <fullName evidence="1">DUF3987 domain-containing protein</fullName>
    </submittedName>
</protein>
<dbReference type="Proteomes" id="UP000297031">
    <property type="component" value="Chromosome"/>
</dbReference>
<dbReference type="AlphaFoldDB" id="A0A4V1D1W3"/>
<dbReference type="KEGG" id="mgod:E7746_12320"/>
<keyword evidence="2" id="KW-1185">Reference proteome</keyword>
<evidence type="ECO:0000313" key="2">
    <source>
        <dbReference type="Proteomes" id="UP000297031"/>
    </source>
</evidence>
<name>A0A4V1D1W3_9BACT</name>
<evidence type="ECO:0000313" key="1">
    <source>
        <dbReference type="EMBL" id="QCD36608.1"/>
    </source>
</evidence>
<accession>A0A4V1D1W3</accession>
<sequence>MGAKSPKERAALSLPEEMERPRRRCHVVVDATIEALIGAMRDNPQGVILYSDELESLFANFNRYNSSDESYFLSAFSGTPFKYIRKSTDEHIFLPNPYCSIIGSTQPGRLAKQFGGERVVNGFSSRFLKVYPDITDMPTWGSDRMPDGIMEQWERIIRKVVTFDFKGKEQPIELTFSLEAHRKLCEWKESVNNAIYSATESEAEKAVCGKLETYLIRFCLIIRIMKNICAGESASMIDVGSAEAAIGLVEYFREMENRVIRVSLSGNLDKRQSELLDALPYDFRTSDAIDLGRSLGMSESTVKRFLKNSAIFRKEEHGRYTKMSCDP</sequence>
<dbReference type="InterPro" id="IPR025048">
    <property type="entry name" value="DUF3987"/>
</dbReference>
<dbReference type="Pfam" id="PF13148">
    <property type="entry name" value="DUF3987"/>
    <property type="match status" value="1"/>
</dbReference>
<dbReference type="OrthoDB" id="2781056at2"/>
<reference evidence="1 2" key="1">
    <citation type="submission" date="2019-02" db="EMBL/GenBank/DDBJ databases">
        <title>Isolation and identification of novel species under the genus Muribaculum.</title>
        <authorList>
            <person name="Miyake S."/>
            <person name="Ding Y."/>
            <person name="Low A."/>
            <person name="Soh M."/>
            <person name="Seedorf H."/>
        </authorList>
    </citation>
    <scope>NUCLEOTIDE SEQUENCE [LARGE SCALE GENOMIC DNA]</scope>
    <source>
        <strain evidence="1 2">TLL-A4</strain>
    </source>
</reference>
<gene>
    <name evidence="1" type="ORF">E7746_12320</name>
</gene>
<dbReference type="EMBL" id="CP039393">
    <property type="protein sequence ID" value="QCD36608.1"/>
    <property type="molecule type" value="Genomic_DNA"/>
</dbReference>
<organism evidence="1 2">
    <name type="scientific">Muribaculum gordoncarteri</name>
    <dbReference type="NCBI Taxonomy" id="2530390"/>
    <lineage>
        <taxon>Bacteria</taxon>
        <taxon>Pseudomonadati</taxon>
        <taxon>Bacteroidota</taxon>
        <taxon>Bacteroidia</taxon>
        <taxon>Bacteroidales</taxon>
        <taxon>Muribaculaceae</taxon>
        <taxon>Muribaculum</taxon>
    </lineage>
</organism>